<dbReference type="Pfam" id="PF01764">
    <property type="entry name" value="Lipase_3"/>
    <property type="match status" value="1"/>
</dbReference>
<dbReference type="Gene3D" id="3.40.50.1820">
    <property type="entry name" value="alpha/beta hydrolase"/>
    <property type="match status" value="1"/>
</dbReference>
<dbReference type="PANTHER" id="PTHR45856:SF24">
    <property type="entry name" value="FUNGAL LIPASE-LIKE DOMAIN-CONTAINING PROTEIN"/>
    <property type="match status" value="1"/>
</dbReference>
<dbReference type="OrthoDB" id="1223308at2"/>
<feature type="chain" id="PRO_5002101029" description="Fungal lipase-type domain-containing protein" evidence="1">
    <location>
        <begin position="18"/>
        <end position="331"/>
    </location>
</feature>
<dbReference type="RefSeq" id="WP_039369331.1">
    <property type="nucleotide sequence ID" value="NZ_JWTA01000008.1"/>
</dbReference>
<gene>
    <name evidence="3" type="ORF">RM51_11540</name>
</gene>
<accession>A0A0B4DEJ3</accession>
<name>A0A0B4DEJ3_9FLAO</name>
<dbReference type="InterPro" id="IPR029058">
    <property type="entry name" value="AB_hydrolase_fold"/>
</dbReference>
<dbReference type="SUPFAM" id="SSF53474">
    <property type="entry name" value="alpha/beta-Hydrolases"/>
    <property type="match status" value="1"/>
</dbReference>
<feature type="signal peptide" evidence="1">
    <location>
        <begin position="1"/>
        <end position="17"/>
    </location>
</feature>
<evidence type="ECO:0000313" key="4">
    <source>
        <dbReference type="Proteomes" id="UP000031167"/>
    </source>
</evidence>
<dbReference type="AlphaFoldDB" id="A0A0B4DEJ3"/>
<proteinExistence type="predicted"/>
<evidence type="ECO:0000259" key="2">
    <source>
        <dbReference type="Pfam" id="PF01764"/>
    </source>
</evidence>
<dbReference type="InterPro" id="IPR051218">
    <property type="entry name" value="Sec_MonoDiacylglyc_Lipase"/>
</dbReference>
<organism evidence="3 4">
    <name type="scientific">Chryseobacterium taiwanense</name>
    <dbReference type="NCBI Taxonomy" id="363331"/>
    <lineage>
        <taxon>Bacteria</taxon>
        <taxon>Pseudomonadati</taxon>
        <taxon>Bacteroidota</taxon>
        <taxon>Flavobacteriia</taxon>
        <taxon>Flavobacteriales</taxon>
        <taxon>Weeksellaceae</taxon>
        <taxon>Chryseobacterium group</taxon>
        <taxon>Chryseobacterium</taxon>
    </lineage>
</organism>
<sequence length="331" mass="38261">MKKLLFLCLVVAGLYPAQDILLSDINPSNFNQDFSEYNQETALFCAQISEVSYWDERNIEILKQQVNQTYPESPVSYQLIDDSYGIHHNQALLWANKNFMIVAFRGTEPSILKDWLTDSKYWNYQNADGYDEELSYIPAGHGGFRKSLIRLMKEKNLVEEIKKKINEANPQADIKTFPIYLTGHSLGAALSQLFIVPLQYNQLNFKGAYHFAPPLAVTCKMNTELREKYGSVIYDIVNYKDYVPRAGRNGTAHFGKFYRICNDGLVYKEQEAYVKFSLSEYFNEFKLHALKSHIDLLRKKENITTLINQRSEGKGHFPCMELKGKVRKLCP</sequence>
<dbReference type="STRING" id="363331.RM51_11540"/>
<dbReference type="InterPro" id="IPR002921">
    <property type="entry name" value="Fungal_lipase-type"/>
</dbReference>
<dbReference type="GO" id="GO:0006629">
    <property type="term" value="P:lipid metabolic process"/>
    <property type="evidence" value="ECO:0007669"/>
    <property type="project" value="InterPro"/>
</dbReference>
<dbReference type="CDD" id="cd00519">
    <property type="entry name" value="Lipase_3"/>
    <property type="match status" value="1"/>
</dbReference>
<protein>
    <recommendedName>
        <fullName evidence="2">Fungal lipase-type domain-containing protein</fullName>
    </recommendedName>
</protein>
<keyword evidence="4" id="KW-1185">Reference proteome</keyword>
<dbReference type="EMBL" id="JWTA01000008">
    <property type="protein sequence ID" value="KIC62805.1"/>
    <property type="molecule type" value="Genomic_DNA"/>
</dbReference>
<comment type="caution">
    <text evidence="3">The sequence shown here is derived from an EMBL/GenBank/DDBJ whole genome shotgun (WGS) entry which is preliminary data.</text>
</comment>
<reference evidence="3 4" key="1">
    <citation type="submission" date="2014-12" db="EMBL/GenBank/DDBJ databases">
        <title>Genome sequencing of Chryseobacterium taiwanense TPW19.</title>
        <authorList>
            <person name="Tan P.W."/>
            <person name="Chan K.-G."/>
        </authorList>
    </citation>
    <scope>NUCLEOTIDE SEQUENCE [LARGE SCALE GENOMIC DNA]</scope>
    <source>
        <strain evidence="3 4">TPW19</strain>
    </source>
</reference>
<dbReference type="PANTHER" id="PTHR45856">
    <property type="entry name" value="ALPHA/BETA-HYDROLASES SUPERFAMILY PROTEIN"/>
    <property type="match status" value="1"/>
</dbReference>
<evidence type="ECO:0000256" key="1">
    <source>
        <dbReference type="SAM" id="SignalP"/>
    </source>
</evidence>
<dbReference type="Proteomes" id="UP000031167">
    <property type="component" value="Unassembled WGS sequence"/>
</dbReference>
<evidence type="ECO:0000313" key="3">
    <source>
        <dbReference type="EMBL" id="KIC62805.1"/>
    </source>
</evidence>
<feature type="domain" description="Fungal lipase-type" evidence="2">
    <location>
        <begin position="101"/>
        <end position="246"/>
    </location>
</feature>
<keyword evidence="1" id="KW-0732">Signal</keyword>